<keyword evidence="3" id="KW-1185">Reference proteome</keyword>
<dbReference type="EMBL" id="CAAGRJ010027225">
    <property type="protein sequence ID" value="VFV39323.1"/>
    <property type="molecule type" value="Genomic_DNA"/>
</dbReference>
<organism evidence="2 3">
    <name type="scientific">Lynx pardinus</name>
    <name type="common">Iberian lynx</name>
    <name type="synonym">Felis pardina</name>
    <dbReference type="NCBI Taxonomy" id="191816"/>
    <lineage>
        <taxon>Eukaryota</taxon>
        <taxon>Metazoa</taxon>
        <taxon>Chordata</taxon>
        <taxon>Craniata</taxon>
        <taxon>Vertebrata</taxon>
        <taxon>Euteleostomi</taxon>
        <taxon>Mammalia</taxon>
        <taxon>Eutheria</taxon>
        <taxon>Laurasiatheria</taxon>
        <taxon>Carnivora</taxon>
        <taxon>Feliformia</taxon>
        <taxon>Felidae</taxon>
        <taxon>Felinae</taxon>
        <taxon>Lynx</taxon>
    </lineage>
</organism>
<sequence length="120" mass="13915">MATTFIGDFVLFLFTEEKEPYDLEGKNTPVLLETPVKIEDRRQPPMGQQSREESSSGRSEEKPEDQELLEQPSWGQPSQEQIPDKREPSEHSSLTQSSQEQIPDTREPSYLNSHRWGKKR</sequence>
<evidence type="ECO:0000313" key="3">
    <source>
        <dbReference type="Proteomes" id="UP000386466"/>
    </source>
</evidence>
<gene>
    <name evidence="2" type="ORF">LYPA_23C017403</name>
</gene>
<feature type="compositionally biased region" description="Polar residues" evidence="1">
    <location>
        <begin position="91"/>
        <end position="102"/>
    </location>
</feature>
<evidence type="ECO:0000256" key="1">
    <source>
        <dbReference type="SAM" id="MobiDB-lite"/>
    </source>
</evidence>
<dbReference type="Proteomes" id="UP000386466">
    <property type="component" value="Unassembled WGS sequence"/>
</dbReference>
<accession>A0A485P501</accession>
<reference evidence="2 3" key="1">
    <citation type="submission" date="2019-01" db="EMBL/GenBank/DDBJ databases">
        <authorList>
            <person name="Alioto T."/>
            <person name="Alioto T."/>
        </authorList>
    </citation>
    <scope>NUCLEOTIDE SEQUENCE [LARGE SCALE GENOMIC DNA]</scope>
</reference>
<feature type="compositionally biased region" description="Basic and acidic residues" evidence="1">
    <location>
        <begin position="50"/>
        <end position="61"/>
    </location>
</feature>
<name>A0A485P501_LYNPA</name>
<proteinExistence type="predicted"/>
<evidence type="ECO:0000313" key="2">
    <source>
        <dbReference type="EMBL" id="VFV39323.1"/>
    </source>
</evidence>
<dbReference type="AlphaFoldDB" id="A0A485P501"/>
<feature type="region of interest" description="Disordered" evidence="1">
    <location>
        <begin position="17"/>
        <end position="120"/>
    </location>
</feature>
<protein>
    <submittedName>
        <fullName evidence="2">Uncharacterized protein</fullName>
    </submittedName>
</protein>